<gene>
    <name evidence="3" type="primary">LOC112905021</name>
</gene>
<dbReference type="PANTHER" id="PTHR45904">
    <property type="entry name" value="TRNA (URACIL-5-)-METHYLTRANSFERASE"/>
    <property type="match status" value="1"/>
</dbReference>
<evidence type="ECO:0000313" key="2">
    <source>
        <dbReference type="Proteomes" id="UP000192223"/>
    </source>
</evidence>
<dbReference type="SUPFAM" id="SSF53335">
    <property type="entry name" value="S-adenosyl-L-methionine-dependent methyltransferases"/>
    <property type="match status" value="1"/>
</dbReference>
<dbReference type="OrthoDB" id="10250660at2759"/>
<accession>A0A7F5R8N3</accession>
<proteinExistence type="predicted"/>
<dbReference type="InterPro" id="IPR012677">
    <property type="entry name" value="Nucleotide-bd_a/b_plait_sf"/>
</dbReference>
<dbReference type="SUPFAM" id="SSF54928">
    <property type="entry name" value="RNA-binding domain, RBD"/>
    <property type="match status" value="1"/>
</dbReference>
<dbReference type="KEGG" id="apln:112905021"/>
<dbReference type="GeneID" id="112905021"/>
<evidence type="ECO:0000256" key="1">
    <source>
        <dbReference type="SAM" id="MobiDB-lite"/>
    </source>
</evidence>
<dbReference type="FunCoup" id="A0A7F5R8N3">
    <property type="interactions" value="1861"/>
</dbReference>
<dbReference type="InterPro" id="IPR029063">
    <property type="entry name" value="SAM-dependent_MTases_sf"/>
</dbReference>
<dbReference type="Gene3D" id="2.40.50.1070">
    <property type="match status" value="1"/>
</dbReference>
<sequence length="354" mass="40772">MENDESVGAPSAVSTINETDNCEETNPYAYLNREEFSSEKFKIEIKNLPKFYGINEFKKLVNEKLKLGSNKVKIPRRNSPYIFVCFRSEEDRENAIKIINKFKWKGKELSAYKAKPAPDPLVKKRRDDQACENAPKKFKTDEQTQEERLKASVIPLWNVPYEEQLQQKQESIRQVLLKLGNNLFHQNSSLRDWIKKQKECNNGLICEMHNVRHSNTIIGYRNKCEFTIGIDQETSLPTVGFRIGSYATGVTGVAPLDNLNHIPESMKKSAKVFQEFVRSSKLKVFNPELQTGNFRQLTVRCAADHLMLVVGIHPQDLSEEEIEKFKKDLVDFFSVGPGKELKITSLYYEAIVKK</sequence>
<dbReference type="RefSeq" id="XP_025832321.1">
    <property type="nucleotide sequence ID" value="XM_025976536.1"/>
</dbReference>
<protein>
    <submittedName>
        <fullName evidence="3">tRNA (Uracil-5-)-methyltransferase homolog A</fullName>
    </submittedName>
</protein>
<dbReference type="GO" id="GO:0003723">
    <property type="term" value="F:RNA binding"/>
    <property type="evidence" value="ECO:0007669"/>
    <property type="project" value="TreeGrafter"/>
</dbReference>
<feature type="region of interest" description="Disordered" evidence="1">
    <location>
        <begin position="118"/>
        <end position="144"/>
    </location>
</feature>
<dbReference type="Gene3D" id="3.30.70.330">
    <property type="match status" value="1"/>
</dbReference>
<keyword evidence="2" id="KW-1185">Reference proteome</keyword>
<reference evidence="3" key="1">
    <citation type="submission" date="2025-08" db="UniProtKB">
        <authorList>
            <consortium name="RefSeq"/>
        </authorList>
    </citation>
    <scope>IDENTIFICATION</scope>
    <source>
        <tissue evidence="3">Entire body</tissue>
    </source>
</reference>
<dbReference type="Proteomes" id="UP000192223">
    <property type="component" value="Unplaced"/>
</dbReference>
<dbReference type="AlphaFoldDB" id="A0A7F5R8N3"/>
<dbReference type="InterPro" id="IPR035979">
    <property type="entry name" value="RBD_domain_sf"/>
</dbReference>
<dbReference type="PANTHER" id="PTHR45904:SF2">
    <property type="entry name" value="TRNA (URACIL-5-)-METHYLTRANSFERASE HOMOLOG A"/>
    <property type="match status" value="1"/>
</dbReference>
<name>A0A7F5R8N3_AGRPL</name>
<evidence type="ECO:0000313" key="3">
    <source>
        <dbReference type="RefSeq" id="XP_025832321.1"/>
    </source>
</evidence>
<feature type="compositionally biased region" description="Basic and acidic residues" evidence="1">
    <location>
        <begin position="121"/>
        <end position="144"/>
    </location>
</feature>
<organism evidence="2 3">
    <name type="scientific">Agrilus planipennis</name>
    <name type="common">Emerald ash borer</name>
    <name type="synonym">Agrilus marcopoli</name>
    <dbReference type="NCBI Taxonomy" id="224129"/>
    <lineage>
        <taxon>Eukaryota</taxon>
        <taxon>Metazoa</taxon>
        <taxon>Ecdysozoa</taxon>
        <taxon>Arthropoda</taxon>
        <taxon>Hexapoda</taxon>
        <taxon>Insecta</taxon>
        <taxon>Pterygota</taxon>
        <taxon>Neoptera</taxon>
        <taxon>Endopterygota</taxon>
        <taxon>Coleoptera</taxon>
        <taxon>Polyphaga</taxon>
        <taxon>Elateriformia</taxon>
        <taxon>Buprestoidea</taxon>
        <taxon>Buprestidae</taxon>
        <taxon>Agrilinae</taxon>
        <taxon>Agrilus</taxon>
    </lineage>
</organism>
<dbReference type="InterPro" id="IPR045850">
    <property type="entry name" value="TRM2_met"/>
</dbReference>
<dbReference type="InParanoid" id="A0A7F5R8N3"/>